<proteinExistence type="predicted"/>
<protein>
    <recommendedName>
        <fullName evidence="3">Nudix hydrolase domain-containing protein</fullName>
    </recommendedName>
</protein>
<comment type="caution">
    <text evidence="1">The sequence shown here is derived from an EMBL/GenBank/DDBJ whole genome shotgun (WGS) entry which is preliminary data.</text>
</comment>
<reference evidence="1" key="1">
    <citation type="submission" date="2020-01" db="EMBL/GenBank/DDBJ databases">
        <title>Development of genomics and gene disruption for Polysphondylium violaceum indicates a role for the polyketide synthase stlB in stalk morphogenesis.</title>
        <authorList>
            <person name="Narita B."/>
            <person name="Kawabe Y."/>
            <person name="Kin K."/>
            <person name="Saito T."/>
            <person name="Gibbs R."/>
            <person name="Kuspa A."/>
            <person name="Muzny D."/>
            <person name="Queller D."/>
            <person name="Richards S."/>
            <person name="Strassman J."/>
            <person name="Sucgang R."/>
            <person name="Worley K."/>
            <person name="Schaap P."/>
        </authorList>
    </citation>
    <scope>NUCLEOTIDE SEQUENCE</scope>
    <source>
        <strain evidence="1">QSvi11</strain>
    </source>
</reference>
<dbReference type="Proteomes" id="UP000695562">
    <property type="component" value="Unassembled WGS sequence"/>
</dbReference>
<name>A0A8J4PUQ9_9MYCE</name>
<gene>
    <name evidence="1" type="ORF">CYY_004354</name>
</gene>
<dbReference type="AlphaFoldDB" id="A0A8J4PUQ9"/>
<accession>A0A8J4PUQ9</accession>
<organism evidence="1 2">
    <name type="scientific">Polysphondylium violaceum</name>
    <dbReference type="NCBI Taxonomy" id="133409"/>
    <lineage>
        <taxon>Eukaryota</taxon>
        <taxon>Amoebozoa</taxon>
        <taxon>Evosea</taxon>
        <taxon>Eumycetozoa</taxon>
        <taxon>Dictyostelia</taxon>
        <taxon>Dictyosteliales</taxon>
        <taxon>Dictyosteliaceae</taxon>
        <taxon>Polysphondylium</taxon>
    </lineage>
</organism>
<evidence type="ECO:0000313" key="1">
    <source>
        <dbReference type="EMBL" id="KAF2074333.1"/>
    </source>
</evidence>
<evidence type="ECO:0000313" key="2">
    <source>
        <dbReference type="Proteomes" id="UP000695562"/>
    </source>
</evidence>
<dbReference type="EMBL" id="AJWJ01000152">
    <property type="protein sequence ID" value="KAF2074333.1"/>
    <property type="molecule type" value="Genomic_DNA"/>
</dbReference>
<sequence length="231" mass="26706">MYAAGVLPYTVYKSKIYILLGKEGRGLSDFGGYTDDVSEKSSTCAAREFSEETLGLFSSDESIRGRKQGVKHTTTIMDSILSEYINICNNSNNSDNNNATDSHHKKLIKLIKSRNNGYNMYIAPVPRFLLSNEFKYAYTDNENQEYHHRILSTEKTDIWWVDIQQMIQVIETFGCKEIDIRGVSKRLYINFVKTIRDPQCLEFLKYLNSHHDSAEQLVELEKQINEICKLF</sequence>
<keyword evidence="2" id="KW-1185">Reference proteome</keyword>
<dbReference type="OrthoDB" id="514993at2759"/>
<evidence type="ECO:0008006" key="3">
    <source>
        <dbReference type="Google" id="ProtNLM"/>
    </source>
</evidence>